<dbReference type="GO" id="GO:0016780">
    <property type="term" value="F:phosphotransferase activity, for other substituted phosphate groups"/>
    <property type="evidence" value="ECO:0007669"/>
    <property type="project" value="InterPro"/>
</dbReference>
<dbReference type="InterPro" id="IPR048254">
    <property type="entry name" value="CDP_ALCOHOL_P_TRANSF_CS"/>
</dbReference>
<dbReference type="EMBL" id="WACR01000008">
    <property type="protein sequence ID" value="KAB1063351.1"/>
    <property type="molecule type" value="Genomic_DNA"/>
</dbReference>
<feature type="transmembrane region" description="Helical" evidence="12">
    <location>
        <begin position="67"/>
        <end position="86"/>
    </location>
</feature>
<comment type="subcellular location">
    <subcellularLocation>
        <location evidence="1">Membrane</location>
        <topology evidence="1">Multi-pass membrane protein</topology>
    </subcellularLocation>
</comment>
<feature type="transmembrane region" description="Helical" evidence="12">
    <location>
        <begin position="36"/>
        <end position="55"/>
    </location>
</feature>
<evidence type="ECO:0000313" key="13">
    <source>
        <dbReference type="EMBL" id="KAB1063351.1"/>
    </source>
</evidence>
<keyword evidence="7" id="KW-0443">Lipid metabolism</keyword>
<gene>
    <name evidence="13" type="ORF">F3059_09785</name>
</gene>
<keyword evidence="3" id="KW-0444">Lipid biosynthesis</keyword>
<dbReference type="InterPro" id="IPR050324">
    <property type="entry name" value="CDP-alcohol_PTase-I"/>
</dbReference>
<feature type="transmembrane region" description="Helical" evidence="12">
    <location>
        <begin position="263"/>
        <end position="285"/>
    </location>
</feature>
<evidence type="ECO:0000256" key="3">
    <source>
        <dbReference type="ARBA" id="ARBA00022516"/>
    </source>
</evidence>
<evidence type="ECO:0000256" key="10">
    <source>
        <dbReference type="ARBA" id="ARBA00023264"/>
    </source>
</evidence>
<evidence type="ECO:0000256" key="2">
    <source>
        <dbReference type="ARBA" id="ARBA00010441"/>
    </source>
</evidence>
<dbReference type="InterPro" id="IPR043130">
    <property type="entry name" value="CDP-OH_PTrfase_TM_dom"/>
</dbReference>
<dbReference type="Pfam" id="PF01066">
    <property type="entry name" value="CDP-OH_P_transf"/>
    <property type="match status" value="1"/>
</dbReference>
<dbReference type="GO" id="GO:0016020">
    <property type="term" value="C:membrane"/>
    <property type="evidence" value="ECO:0007669"/>
    <property type="project" value="UniProtKB-SubCell"/>
</dbReference>
<evidence type="ECO:0000256" key="11">
    <source>
        <dbReference type="RuleBase" id="RU003750"/>
    </source>
</evidence>
<evidence type="ECO:0000256" key="4">
    <source>
        <dbReference type="ARBA" id="ARBA00022679"/>
    </source>
</evidence>
<evidence type="ECO:0000256" key="1">
    <source>
        <dbReference type="ARBA" id="ARBA00004141"/>
    </source>
</evidence>
<dbReference type="PANTHER" id="PTHR14269:SF61">
    <property type="entry name" value="CDP-DIACYLGLYCEROL--SERINE O-PHOSPHATIDYLTRANSFERASE"/>
    <property type="match status" value="1"/>
</dbReference>
<dbReference type="InterPro" id="IPR000462">
    <property type="entry name" value="CDP-OH_P_trans"/>
</dbReference>
<comment type="similarity">
    <text evidence="2 11">Belongs to the CDP-alcohol phosphatidyltransferase class-I family.</text>
</comment>
<name>A0A6N6M534_9FLAO</name>
<keyword evidence="5 12" id="KW-0812">Transmembrane</keyword>
<dbReference type="RefSeq" id="WP_151168716.1">
    <property type="nucleotide sequence ID" value="NZ_WACR01000008.1"/>
</dbReference>
<keyword evidence="10" id="KW-1208">Phospholipid metabolism</keyword>
<dbReference type="GO" id="GO:0008654">
    <property type="term" value="P:phospholipid biosynthetic process"/>
    <property type="evidence" value="ECO:0007669"/>
    <property type="project" value="UniProtKB-KW"/>
</dbReference>
<accession>A0A6N6M534</accession>
<evidence type="ECO:0000256" key="7">
    <source>
        <dbReference type="ARBA" id="ARBA00023098"/>
    </source>
</evidence>
<evidence type="ECO:0000256" key="5">
    <source>
        <dbReference type="ARBA" id="ARBA00022692"/>
    </source>
</evidence>
<proteinExistence type="inferred from homology"/>
<organism evidence="13 14">
    <name type="scientific">Salibacter halophilus</name>
    <dbReference type="NCBI Taxonomy" id="1803916"/>
    <lineage>
        <taxon>Bacteria</taxon>
        <taxon>Pseudomonadati</taxon>
        <taxon>Bacteroidota</taxon>
        <taxon>Flavobacteriia</taxon>
        <taxon>Flavobacteriales</taxon>
        <taxon>Salibacteraceae</taxon>
        <taxon>Salibacter</taxon>
    </lineage>
</organism>
<protein>
    <submittedName>
        <fullName evidence="13">CDP-diacylglycerol--serine O-phosphatidyltransferase</fullName>
    </submittedName>
</protein>
<keyword evidence="8 12" id="KW-0472">Membrane</keyword>
<keyword evidence="6 12" id="KW-1133">Transmembrane helix</keyword>
<dbReference type="PROSITE" id="PS00379">
    <property type="entry name" value="CDP_ALCOHOL_P_TRANSF"/>
    <property type="match status" value="1"/>
</dbReference>
<reference evidence="13 14" key="1">
    <citation type="submission" date="2019-09" db="EMBL/GenBank/DDBJ databases">
        <title>Genomes of Cryomorphaceae.</title>
        <authorList>
            <person name="Bowman J.P."/>
        </authorList>
    </citation>
    <scope>NUCLEOTIDE SEQUENCE [LARGE SCALE GENOMIC DNA]</scope>
    <source>
        <strain evidence="13 14">KCTC 52047</strain>
    </source>
</reference>
<keyword evidence="9" id="KW-0594">Phospholipid biosynthesis</keyword>
<feature type="transmembrane region" description="Helical" evidence="12">
    <location>
        <begin position="197"/>
        <end position="219"/>
    </location>
</feature>
<keyword evidence="14" id="KW-1185">Reference proteome</keyword>
<evidence type="ECO:0000313" key="14">
    <source>
        <dbReference type="Proteomes" id="UP000435357"/>
    </source>
</evidence>
<feature type="transmembrane region" description="Helical" evidence="12">
    <location>
        <begin position="106"/>
        <end position="127"/>
    </location>
</feature>
<sequence>MNWRAAIPNSLTLSNLVCGCLGIIAAFEAEMLWSTAFIFLAAIFDFFDGMVARLLKVSGELGKQLDSLADAVTFGVLPGILLYQWISIGFGDYFTPFFERPLDHQILEGLGLLVAVFSVLRLAIFNIDERQSDVFIGVPTPANAILISSFSIIMATQYGLNFYNPLDTDEAMSALVQLHYWWQPYDFHLILLLWNPWFHIVLAIVSSILLVAPFPLLNFKFKNLKWEGPNKARIIFIGLVFLALIMTWLPYQSWFRVPYYPYFDYTIIPIIILLYIIYSLIVHLVNRARK</sequence>
<dbReference type="Gene3D" id="1.20.120.1760">
    <property type="match status" value="1"/>
</dbReference>
<evidence type="ECO:0000256" key="6">
    <source>
        <dbReference type="ARBA" id="ARBA00022989"/>
    </source>
</evidence>
<feature type="transmembrane region" description="Helical" evidence="12">
    <location>
        <begin position="134"/>
        <end position="155"/>
    </location>
</feature>
<comment type="caution">
    <text evidence="13">The sequence shown here is derived from an EMBL/GenBank/DDBJ whole genome shotgun (WGS) entry which is preliminary data.</text>
</comment>
<keyword evidence="4 11" id="KW-0808">Transferase</keyword>
<dbReference type="AlphaFoldDB" id="A0A6N6M534"/>
<feature type="transmembrane region" description="Helical" evidence="12">
    <location>
        <begin position="231"/>
        <end position="251"/>
    </location>
</feature>
<evidence type="ECO:0000256" key="9">
    <source>
        <dbReference type="ARBA" id="ARBA00023209"/>
    </source>
</evidence>
<dbReference type="OrthoDB" id="9777147at2"/>
<dbReference type="PROSITE" id="PS51257">
    <property type="entry name" value="PROKAR_LIPOPROTEIN"/>
    <property type="match status" value="1"/>
</dbReference>
<evidence type="ECO:0000256" key="8">
    <source>
        <dbReference type="ARBA" id="ARBA00023136"/>
    </source>
</evidence>
<dbReference type="PANTHER" id="PTHR14269">
    <property type="entry name" value="CDP-DIACYLGLYCEROL--GLYCEROL-3-PHOSPHATE 3-PHOSPHATIDYLTRANSFERASE-RELATED"/>
    <property type="match status" value="1"/>
</dbReference>
<dbReference type="Proteomes" id="UP000435357">
    <property type="component" value="Unassembled WGS sequence"/>
</dbReference>
<evidence type="ECO:0000256" key="12">
    <source>
        <dbReference type="SAM" id="Phobius"/>
    </source>
</evidence>